<protein>
    <submittedName>
        <fullName evidence="2">Uncharacterized protein</fullName>
    </submittedName>
</protein>
<gene>
    <name evidence="2" type="ORF">EX30DRAFT_296842</name>
</gene>
<evidence type="ECO:0000313" key="3">
    <source>
        <dbReference type="Proteomes" id="UP000298138"/>
    </source>
</evidence>
<feature type="non-terminal residue" evidence="2">
    <location>
        <position position="1"/>
    </location>
</feature>
<accession>A0A4S2N5J6</accession>
<dbReference type="InParanoid" id="A0A4S2N5J6"/>
<feature type="region of interest" description="Disordered" evidence="1">
    <location>
        <begin position="69"/>
        <end position="96"/>
    </location>
</feature>
<reference evidence="2 3" key="1">
    <citation type="submission" date="2019-04" db="EMBL/GenBank/DDBJ databases">
        <title>Comparative genomics and transcriptomics to analyze fruiting body development in filamentous ascomycetes.</title>
        <authorList>
            <consortium name="DOE Joint Genome Institute"/>
            <person name="Lutkenhaus R."/>
            <person name="Traeger S."/>
            <person name="Breuer J."/>
            <person name="Kuo A."/>
            <person name="Lipzen A."/>
            <person name="Pangilinan J."/>
            <person name="Dilworth D."/>
            <person name="Sandor L."/>
            <person name="Poggeler S."/>
            <person name="Barry K."/>
            <person name="Grigoriev I.V."/>
            <person name="Nowrousian M."/>
        </authorList>
    </citation>
    <scope>NUCLEOTIDE SEQUENCE [LARGE SCALE GENOMIC DNA]</scope>
    <source>
        <strain evidence="2 3">CBS 389.68</strain>
    </source>
</reference>
<evidence type="ECO:0000313" key="2">
    <source>
        <dbReference type="EMBL" id="TGZ84559.1"/>
    </source>
</evidence>
<evidence type="ECO:0000256" key="1">
    <source>
        <dbReference type="SAM" id="MobiDB-lite"/>
    </source>
</evidence>
<dbReference type="Proteomes" id="UP000298138">
    <property type="component" value="Unassembled WGS sequence"/>
</dbReference>
<name>A0A4S2N5J6_9PEZI</name>
<feature type="compositionally biased region" description="Low complexity" evidence="1">
    <location>
        <begin position="70"/>
        <end position="87"/>
    </location>
</feature>
<dbReference type="EMBL" id="ML220112">
    <property type="protein sequence ID" value="TGZ84559.1"/>
    <property type="molecule type" value="Genomic_DNA"/>
</dbReference>
<proteinExistence type="predicted"/>
<keyword evidence="3" id="KW-1185">Reference proteome</keyword>
<sequence length="162" mass="17579">TDSATSNSGIPQYNFTPTLAAAKEENPTALWGIEEEPDTLVDAQLRKEYWEQDLDMHLVFSFIKSRFYGSSSTSAPPRSTPSTANNTPAPPSVAHSFRHHHPLINKRSYSARRRGSACGVQEGRISRAGSVSTKSKGYYWDVATSVASGKSGSCVQGVWAAI</sequence>
<dbReference type="AlphaFoldDB" id="A0A4S2N5J6"/>
<organism evidence="2 3">
    <name type="scientific">Ascodesmis nigricans</name>
    <dbReference type="NCBI Taxonomy" id="341454"/>
    <lineage>
        <taxon>Eukaryota</taxon>
        <taxon>Fungi</taxon>
        <taxon>Dikarya</taxon>
        <taxon>Ascomycota</taxon>
        <taxon>Pezizomycotina</taxon>
        <taxon>Pezizomycetes</taxon>
        <taxon>Pezizales</taxon>
        <taxon>Ascodesmidaceae</taxon>
        <taxon>Ascodesmis</taxon>
    </lineage>
</organism>
<feature type="non-terminal residue" evidence="2">
    <location>
        <position position="162"/>
    </location>
</feature>
<dbReference type="OrthoDB" id="5402147at2759"/>